<feature type="transmembrane region" description="Helical" evidence="4">
    <location>
        <begin position="201"/>
        <end position="224"/>
    </location>
</feature>
<reference evidence="6 7" key="1">
    <citation type="submission" date="2020-08" db="EMBL/GenBank/DDBJ databases">
        <title>A Genomic Blueprint of the Chicken Gut Microbiome.</title>
        <authorList>
            <person name="Gilroy R."/>
            <person name="Ravi A."/>
            <person name="Getino M."/>
            <person name="Pursley I."/>
            <person name="Horton D.L."/>
            <person name="Alikhan N.-F."/>
            <person name="Baker D."/>
            <person name="Gharbi K."/>
            <person name="Hall N."/>
            <person name="Watson M."/>
            <person name="Adriaenssens E.M."/>
            <person name="Foster-Nyarko E."/>
            <person name="Jarju S."/>
            <person name="Secka A."/>
            <person name="Antonio M."/>
            <person name="Oren A."/>
            <person name="Chaudhuri R."/>
            <person name="La Ragione R.M."/>
            <person name="Hildebrand F."/>
            <person name="Pallen M.J."/>
        </authorList>
    </citation>
    <scope>NUCLEOTIDE SEQUENCE [LARGE SCALE GENOMIC DNA]</scope>
    <source>
        <strain evidence="6 7">Sa1CVN1</strain>
    </source>
</reference>
<protein>
    <recommendedName>
        <fullName evidence="2">histidine kinase</fullName>
        <ecNumber evidence="2">2.7.13.3</ecNumber>
    </recommendedName>
</protein>
<gene>
    <name evidence="6" type="ORF">H9625_04210</name>
</gene>
<dbReference type="PANTHER" id="PTHR43547">
    <property type="entry name" value="TWO-COMPONENT HISTIDINE KINASE"/>
    <property type="match status" value="1"/>
</dbReference>
<dbReference type="Gene3D" id="3.30.565.10">
    <property type="entry name" value="Histidine kinase-like ATPase, C-terminal domain"/>
    <property type="match status" value="1"/>
</dbReference>
<evidence type="ECO:0000313" key="7">
    <source>
        <dbReference type="Proteomes" id="UP000620874"/>
    </source>
</evidence>
<dbReference type="EMBL" id="JACSPP010000008">
    <property type="protein sequence ID" value="MBD8039658.1"/>
    <property type="molecule type" value="Genomic_DNA"/>
</dbReference>
<dbReference type="InterPro" id="IPR003594">
    <property type="entry name" value="HATPase_dom"/>
</dbReference>
<feature type="domain" description="Histidine kinase" evidence="5">
    <location>
        <begin position="242"/>
        <end position="457"/>
    </location>
</feature>
<dbReference type="EC" id="2.7.13.3" evidence="2"/>
<evidence type="ECO:0000313" key="6">
    <source>
        <dbReference type="EMBL" id="MBD8039658.1"/>
    </source>
</evidence>
<evidence type="ECO:0000256" key="1">
    <source>
        <dbReference type="ARBA" id="ARBA00000085"/>
    </source>
</evidence>
<keyword evidence="6" id="KW-0808">Transferase</keyword>
<dbReference type="InterPro" id="IPR036097">
    <property type="entry name" value="HisK_dim/P_sf"/>
</dbReference>
<evidence type="ECO:0000256" key="3">
    <source>
        <dbReference type="ARBA" id="ARBA00022553"/>
    </source>
</evidence>
<dbReference type="RefSeq" id="WP_191763121.1">
    <property type="nucleotide sequence ID" value="NZ_JACSPP010000008.1"/>
</dbReference>
<keyword evidence="4" id="KW-1133">Transmembrane helix</keyword>
<accession>A0ABR8Y621</accession>
<dbReference type="PROSITE" id="PS50109">
    <property type="entry name" value="HIS_KIN"/>
    <property type="match status" value="1"/>
</dbReference>
<keyword evidence="7" id="KW-1185">Reference proteome</keyword>
<dbReference type="Pfam" id="PF02518">
    <property type="entry name" value="HATPase_c"/>
    <property type="match status" value="1"/>
</dbReference>
<dbReference type="PANTHER" id="PTHR43547:SF2">
    <property type="entry name" value="HYBRID SIGNAL TRANSDUCTION HISTIDINE KINASE C"/>
    <property type="match status" value="1"/>
</dbReference>
<dbReference type="SMART" id="SM00387">
    <property type="entry name" value="HATPase_c"/>
    <property type="match status" value="1"/>
</dbReference>
<organism evidence="6 7">
    <name type="scientific">Phocaeicola intestinalis</name>
    <dbReference type="NCBI Taxonomy" id="2762212"/>
    <lineage>
        <taxon>Bacteria</taxon>
        <taxon>Pseudomonadati</taxon>
        <taxon>Bacteroidota</taxon>
        <taxon>Bacteroidia</taxon>
        <taxon>Bacteroidales</taxon>
        <taxon>Bacteroidaceae</taxon>
        <taxon>Phocaeicola</taxon>
    </lineage>
</organism>
<keyword evidence="4" id="KW-0812">Transmembrane</keyword>
<dbReference type="InterPro" id="IPR004358">
    <property type="entry name" value="Sig_transdc_His_kin-like_C"/>
</dbReference>
<dbReference type="InterPro" id="IPR036890">
    <property type="entry name" value="HATPase_C_sf"/>
</dbReference>
<proteinExistence type="predicted"/>
<dbReference type="GO" id="GO:0016301">
    <property type="term" value="F:kinase activity"/>
    <property type="evidence" value="ECO:0007669"/>
    <property type="project" value="UniProtKB-KW"/>
</dbReference>
<evidence type="ECO:0000256" key="2">
    <source>
        <dbReference type="ARBA" id="ARBA00012438"/>
    </source>
</evidence>
<dbReference type="PRINTS" id="PR00344">
    <property type="entry name" value="BCTRLSENSOR"/>
</dbReference>
<dbReference type="CDD" id="cd00075">
    <property type="entry name" value="HATPase"/>
    <property type="match status" value="1"/>
</dbReference>
<evidence type="ECO:0000259" key="5">
    <source>
        <dbReference type="PROSITE" id="PS50109"/>
    </source>
</evidence>
<keyword evidence="4" id="KW-0472">Membrane</keyword>
<evidence type="ECO:0000256" key="4">
    <source>
        <dbReference type="SAM" id="Phobius"/>
    </source>
</evidence>
<keyword evidence="3" id="KW-0597">Phosphoprotein</keyword>
<sequence>MKRYYYITVVAIVALLCLQISYVENQYRDYIGQKVSLAQDALELAITKELHLRNREQNRESSQFRLYIKAASDMTPQERDSLWRHSTSPGDTLNLDSEWEKNIGKTRGEILQQWLQDKKIEEGNMLQLAVLDSLYSLEAAGGNYRHVLLLYDADKQLIASAGNLQPSEKGHYSKMLDIGTKGLYAVQVKSEIPMSAFLKHLWYTLILSAAIVVIVLLCLVFQLTEIRRKDALLRKRENSVNGTIHDLKAPLNGVLAMLGWFKLGEKDPMRRKVILMNETGVKHLVANIESLLIVARKDRRKLVLRKTQVDVAALAYRIKEEMDVTYGNKPHTLTVRNELPEGCTVRADAMYLENVLRNLVENALKYADEGVKVGIALTQEADRLSMAVSDNGWGIPARYQKKIFRQFYQVPREADRLQKGYGIGLTQTKYIIEEHGGTIGVQSAESKGSVFTVTLPL</sequence>
<dbReference type="SUPFAM" id="SSF47384">
    <property type="entry name" value="Homodimeric domain of signal transducing histidine kinase"/>
    <property type="match status" value="1"/>
</dbReference>
<dbReference type="InterPro" id="IPR005467">
    <property type="entry name" value="His_kinase_dom"/>
</dbReference>
<comment type="catalytic activity">
    <reaction evidence="1">
        <text>ATP + protein L-histidine = ADP + protein N-phospho-L-histidine.</text>
        <dbReference type="EC" id="2.7.13.3"/>
    </reaction>
</comment>
<dbReference type="Proteomes" id="UP000620874">
    <property type="component" value="Unassembled WGS sequence"/>
</dbReference>
<keyword evidence="6" id="KW-0418">Kinase</keyword>
<name>A0ABR8Y621_9BACT</name>
<dbReference type="SUPFAM" id="SSF55874">
    <property type="entry name" value="ATPase domain of HSP90 chaperone/DNA topoisomerase II/histidine kinase"/>
    <property type="match status" value="1"/>
</dbReference>
<comment type="caution">
    <text evidence="6">The sequence shown here is derived from an EMBL/GenBank/DDBJ whole genome shotgun (WGS) entry which is preliminary data.</text>
</comment>